<gene>
    <name evidence="7" type="primary">iolD</name>
    <name evidence="7" type="ORF">VIBNISOn1_1280078</name>
</gene>
<proteinExistence type="inferred from homology"/>
<dbReference type="InterPro" id="IPR011766">
    <property type="entry name" value="TPP_enzyme_TPP-bd"/>
</dbReference>
<evidence type="ECO:0000259" key="6">
    <source>
        <dbReference type="Pfam" id="PF02776"/>
    </source>
</evidence>
<accession>A0AAV2VKC3</accession>
<dbReference type="InterPro" id="IPR029061">
    <property type="entry name" value="THDP-binding"/>
</dbReference>
<feature type="domain" description="Thiamine pyrophosphate enzyme central" evidence="4">
    <location>
        <begin position="219"/>
        <end position="353"/>
    </location>
</feature>
<dbReference type="GO" id="GO:0050660">
    <property type="term" value="F:flavin adenine dinucleotide binding"/>
    <property type="evidence" value="ECO:0007669"/>
    <property type="project" value="TreeGrafter"/>
</dbReference>
<dbReference type="InterPro" id="IPR012000">
    <property type="entry name" value="Thiamin_PyroP_enz_cen_dom"/>
</dbReference>
<evidence type="ECO:0000256" key="2">
    <source>
        <dbReference type="ARBA" id="ARBA00023052"/>
    </source>
</evidence>
<name>A0AAV2VKC3_9VIBR</name>
<evidence type="ECO:0000313" key="7">
    <source>
        <dbReference type="EMBL" id="CCO44928.1"/>
    </source>
</evidence>
<dbReference type="Proteomes" id="UP000018211">
    <property type="component" value="Unassembled WGS sequence"/>
</dbReference>
<dbReference type="SUPFAM" id="SSF52518">
    <property type="entry name" value="Thiamin diphosphate-binding fold (THDP-binding)"/>
    <property type="match status" value="2"/>
</dbReference>
<dbReference type="Gene3D" id="3.40.50.970">
    <property type="match status" value="2"/>
</dbReference>
<evidence type="ECO:0000259" key="4">
    <source>
        <dbReference type="Pfam" id="PF00205"/>
    </source>
</evidence>
<evidence type="ECO:0000259" key="5">
    <source>
        <dbReference type="Pfam" id="PF02775"/>
    </source>
</evidence>
<dbReference type="EMBL" id="CAOF01000033">
    <property type="protein sequence ID" value="CCO44928.1"/>
    <property type="molecule type" value="Genomic_DNA"/>
</dbReference>
<dbReference type="GO" id="GO:0000287">
    <property type="term" value="F:magnesium ion binding"/>
    <property type="evidence" value="ECO:0007669"/>
    <property type="project" value="InterPro"/>
</dbReference>
<sequence length="618" mass="67831">MTTVRLTTAQALVKYLAAQYIEIDGKEESLFGCAFAIFGHGNVTCLGQQLLENQDVFPTWRGQNEQSMAMAAIAYARANQRKRIGIATSSVGPGATNMVTAAGVAHTNRLPLLLLSGDTFNSRLPDPVLQQTEHFNNPTLTVNDAFKTVTRYWDRITSPAQLVASLPQAIATLLDPGDCGPVFLALPQDVQGDAWDFPEIFFEKKVHRIRRPQPEFEDLEAAANLIKQSKQPVIVAGGGVFYSGAQAELQSFAEKYDIPVLETIAGRTLLPANHPLNCGPIGATGSDSANNIAERADLVIAIGTRLQDFTTGSWTVFRREDMKLVSINTCRFDAIKHWSCPIQADAKAAIDQLSPMLTNWKIDKTWSIYTRQERQKWLDIVASRTEPTDTAAPSYAQVVGQVNQLASPDDRIITAAGGLPAELNMNWLASKPGQLDIEFGFSCMGYEVAAGWGAKMARPDHDAIVLVGDGSYLMLNSDIYSSVLTGHKMIVVVCDNAGFAVINKLQNNTGNESFNNLLKDCTTIREDAELPRVDFVKHAQGLGALSEKVGSLSEFEDAFNRAKEADRTYVLVVDIDPTVWSSVDAWWEVGLPEVTDRQEVVKAKATWDEGRRHQRRGV</sequence>
<dbReference type="Pfam" id="PF02776">
    <property type="entry name" value="TPP_enzyme_N"/>
    <property type="match status" value="1"/>
</dbReference>
<feature type="domain" description="Thiamine pyrophosphate enzyme N-terminal TPP-binding" evidence="6">
    <location>
        <begin position="56"/>
        <end position="130"/>
    </location>
</feature>
<dbReference type="CDD" id="cd07035">
    <property type="entry name" value="TPP_PYR_POX_like"/>
    <property type="match status" value="1"/>
</dbReference>
<dbReference type="InterPro" id="IPR012001">
    <property type="entry name" value="Thiamin_PyroP_enz_TPP-bd_dom"/>
</dbReference>
<dbReference type="GO" id="GO:0005948">
    <property type="term" value="C:acetolactate synthase complex"/>
    <property type="evidence" value="ECO:0007669"/>
    <property type="project" value="TreeGrafter"/>
</dbReference>
<dbReference type="NCBIfam" id="TIGR04377">
    <property type="entry name" value="myo_inos_iolD"/>
    <property type="match status" value="1"/>
</dbReference>
<dbReference type="Pfam" id="PF00205">
    <property type="entry name" value="TPP_enzyme_M"/>
    <property type="match status" value="1"/>
</dbReference>
<dbReference type="GO" id="GO:0009097">
    <property type="term" value="P:isoleucine biosynthetic process"/>
    <property type="evidence" value="ECO:0007669"/>
    <property type="project" value="TreeGrafter"/>
</dbReference>
<protein>
    <submittedName>
        <fullName evidence="7">Acetolactate synthase</fullName>
    </submittedName>
</protein>
<dbReference type="InterPro" id="IPR045229">
    <property type="entry name" value="TPP_enz"/>
</dbReference>
<dbReference type="Gene3D" id="3.40.50.1220">
    <property type="entry name" value="TPP-binding domain"/>
    <property type="match status" value="1"/>
</dbReference>
<dbReference type="RefSeq" id="WP_022610588.1">
    <property type="nucleotide sequence ID" value="NZ_LK391965.1"/>
</dbReference>
<evidence type="ECO:0000256" key="1">
    <source>
        <dbReference type="ARBA" id="ARBA00007812"/>
    </source>
</evidence>
<dbReference type="PANTHER" id="PTHR18968">
    <property type="entry name" value="THIAMINE PYROPHOSPHATE ENZYMES"/>
    <property type="match status" value="1"/>
</dbReference>
<dbReference type="InterPro" id="IPR030817">
    <property type="entry name" value="Myo_inos_IolD"/>
</dbReference>
<dbReference type="GO" id="GO:0016823">
    <property type="term" value="F:hydrolase activity, acting on acid carbon-carbon bonds, in ketonic substances"/>
    <property type="evidence" value="ECO:0007669"/>
    <property type="project" value="InterPro"/>
</dbReference>
<dbReference type="GO" id="GO:0030976">
    <property type="term" value="F:thiamine pyrophosphate binding"/>
    <property type="evidence" value="ECO:0007669"/>
    <property type="project" value="InterPro"/>
</dbReference>
<dbReference type="GO" id="GO:0019310">
    <property type="term" value="P:inositol catabolic process"/>
    <property type="evidence" value="ECO:0007669"/>
    <property type="project" value="InterPro"/>
</dbReference>
<dbReference type="AlphaFoldDB" id="A0AAV2VKC3"/>
<organism evidence="7 8">
    <name type="scientific">Vibrio nigripulchritudo SOn1</name>
    <dbReference type="NCBI Taxonomy" id="1238450"/>
    <lineage>
        <taxon>Bacteria</taxon>
        <taxon>Pseudomonadati</taxon>
        <taxon>Pseudomonadota</taxon>
        <taxon>Gammaproteobacteria</taxon>
        <taxon>Vibrionales</taxon>
        <taxon>Vibrionaceae</taxon>
        <taxon>Vibrio</taxon>
    </lineage>
</organism>
<keyword evidence="2 3" id="KW-0786">Thiamine pyrophosphate</keyword>
<dbReference type="PANTHER" id="PTHR18968:SF9">
    <property type="entry name" value="3D-(3,5_4)-TRIHYDROXYCYCLOHEXANE-1,2-DIONE HYDROLASE"/>
    <property type="match status" value="1"/>
</dbReference>
<dbReference type="Pfam" id="PF02775">
    <property type="entry name" value="TPP_enzyme_C"/>
    <property type="match status" value="1"/>
</dbReference>
<comment type="similarity">
    <text evidence="1 3">Belongs to the TPP enzyme family.</text>
</comment>
<dbReference type="GO" id="GO:0009099">
    <property type="term" value="P:L-valine biosynthetic process"/>
    <property type="evidence" value="ECO:0007669"/>
    <property type="project" value="TreeGrafter"/>
</dbReference>
<dbReference type="GO" id="GO:0003984">
    <property type="term" value="F:acetolactate synthase activity"/>
    <property type="evidence" value="ECO:0007669"/>
    <property type="project" value="TreeGrafter"/>
</dbReference>
<reference evidence="7 8" key="1">
    <citation type="journal article" date="2013" name="ISME J.">
        <title>Comparative genomics of pathogenic lineages of Vibrio nigripulchritudo identifies virulence-associated traits.</title>
        <authorList>
            <person name="Goudenege D."/>
            <person name="Labreuche Y."/>
            <person name="Krin E."/>
            <person name="Ansquer D."/>
            <person name="Mangenot S."/>
            <person name="Calteau A."/>
            <person name="Medigue C."/>
            <person name="Mazel D."/>
            <person name="Polz M.F."/>
            <person name="Le Roux F."/>
        </authorList>
    </citation>
    <scope>NUCLEOTIDE SEQUENCE [LARGE SCALE GENOMIC DNA]</scope>
    <source>
        <strain evidence="7 8">SOn1</strain>
    </source>
</reference>
<evidence type="ECO:0000256" key="3">
    <source>
        <dbReference type="RuleBase" id="RU362132"/>
    </source>
</evidence>
<feature type="domain" description="Thiamine pyrophosphate enzyme TPP-binding" evidence="5">
    <location>
        <begin position="429"/>
        <end position="573"/>
    </location>
</feature>
<evidence type="ECO:0000313" key="8">
    <source>
        <dbReference type="Proteomes" id="UP000018211"/>
    </source>
</evidence>
<dbReference type="SUPFAM" id="SSF52467">
    <property type="entry name" value="DHS-like NAD/FAD-binding domain"/>
    <property type="match status" value="1"/>
</dbReference>
<comment type="caution">
    <text evidence="7">The sequence shown here is derived from an EMBL/GenBank/DDBJ whole genome shotgun (WGS) entry which is preliminary data.</text>
</comment>
<dbReference type="InterPro" id="IPR029035">
    <property type="entry name" value="DHS-like_NAD/FAD-binding_dom"/>
</dbReference>